<evidence type="ECO:0000313" key="3">
    <source>
        <dbReference type="Proteomes" id="UP001597448"/>
    </source>
</evidence>
<dbReference type="RefSeq" id="WP_339218115.1">
    <property type="nucleotide sequence ID" value="NZ_JBHSVQ010000001.1"/>
</dbReference>
<protein>
    <submittedName>
        <fullName evidence="2">FixH family protein</fullName>
    </submittedName>
</protein>
<dbReference type="PROSITE" id="PS51257">
    <property type="entry name" value="PROKAR_LIPOPROTEIN"/>
    <property type="match status" value="1"/>
</dbReference>
<accession>A0ABW5FDT4</accession>
<reference evidence="3" key="1">
    <citation type="journal article" date="2019" name="Int. J. Syst. Evol. Microbiol.">
        <title>The Global Catalogue of Microorganisms (GCM) 10K type strain sequencing project: providing services to taxonomists for standard genome sequencing and annotation.</title>
        <authorList>
            <consortium name="The Broad Institute Genomics Platform"/>
            <consortium name="The Broad Institute Genome Sequencing Center for Infectious Disease"/>
            <person name="Wu L."/>
            <person name="Ma J."/>
        </authorList>
    </citation>
    <scope>NUCLEOTIDE SEQUENCE [LARGE SCALE GENOMIC DNA]</scope>
    <source>
        <strain evidence="3">CCM 8725</strain>
    </source>
</reference>
<dbReference type="Proteomes" id="UP001597448">
    <property type="component" value="Unassembled WGS sequence"/>
</dbReference>
<keyword evidence="3" id="KW-1185">Reference proteome</keyword>
<evidence type="ECO:0000313" key="2">
    <source>
        <dbReference type="EMBL" id="MFD2413056.1"/>
    </source>
</evidence>
<sequence>MMKPRIRRGLICIVMGMTLAGCSGNKEDEMQMQMHAAANSSMSPIKVELSWTPEQVNAGTAVSFKAVVTQDGEPVDDAREVMFEVNEAADKTQKVEIKGESAGEGAYVGEHTFEEAGEFSVTSHVTARTQHSMPSKKLVVAP</sequence>
<gene>
    <name evidence="2" type="ORF">ACFSX3_24535</name>
</gene>
<evidence type="ECO:0000259" key="1">
    <source>
        <dbReference type="Pfam" id="PF13115"/>
    </source>
</evidence>
<name>A0ABW5FDT4_9BACL</name>
<proteinExistence type="predicted"/>
<feature type="domain" description="YtkA-like" evidence="1">
    <location>
        <begin position="44"/>
        <end position="124"/>
    </location>
</feature>
<organism evidence="2 3">
    <name type="scientific">Paenibacillus rhizoplanae</name>
    <dbReference type="NCBI Taxonomy" id="1917181"/>
    <lineage>
        <taxon>Bacteria</taxon>
        <taxon>Bacillati</taxon>
        <taxon>Bacillota</taxon>
        <taxon>Bacilli</taxon>
        <taxon>Bacillales</taxon>
        <taxon>Paenibacillaceae</taxon>
        <taxon>Paenibacillus</taxon>
    </lineage>
</organism>
<dbReference type="Pfam" id="PF13115">
    <property type="entry name" value="YtkA"/>
    <property type="match status" value="1"/>
</dbReference>
<dbReference type="InterPro" id="IPR032693">
    <property type="entry name" value="YtkA-like_dom"/>
</dbReference>
<comment type="caution">
    <text evidence="2">The sequence shown here is derived from an EMBL/GenBank/DDBJ whole genome shotgun (WGS) entry which is preliminary data.</text>
</comment>
<dbReference type="EMBL" id="JBHUKY010000054">
    <property type="protein sequence ID" value="MFD2413056.1"/>
    <property type="molecule type" value="Genomic_DNA"/>
</dbReference>